<accession>A0A2N0QL95</accession>
<dbReference type="VEuPathDB" id="FungiDB:RhiirA1_482893"/>
<protein>
    <recommendedName>
        <fullName evidence="3">Mannonate dehydratase</fullName>
    </recommendedName>
</protein>
<gene>
    <name evidence="1" type="ORF">RhiirA1_482893</name>
</gene>
<reference evidence="1 2" key="2">
    <citation type="submission" date="2017-10" db="EMBL/GenBank/DDBJ databases">
        <title>Genome analyses suggest a sexual origin of heterokaryosis in a supposedly ancient asexual fungus.</title>
        <authorList>
            <person name="Corradi N."/>
            <person name="Sedzielewska K."/>
            <person name="Noel J."/>
            <person name="Charron P."/>
            <person name="Farinelli L."/>
            <person name="Marton T."/>
            <person name="Kruger M."/>
            <person name="Pelin A."/>
            <person name="Brachmann A."/>
            <person name="Corradi N."/>
        </authorList>
    </citation>
    <scope>NUCLEOTIDE SEQUENCE [LARGE SCALE GENOMIC DNA]</scope>
    <source>
        <strain evidence="1 2">A1</strain>
    </source>
</reference>
<reference evidence="1 2" key="1">
    <citation type="submission" date="2017-10" db="EMBL/GenBank/DDBJ databases">
        <title>Extensive intraspecific genome diversity in a model arbuscular mycorrhizal fungus.</title>
        <authorList>
            <person name="Chen E.C.H."/>
            <person name="Morin E."/>
            <person name="Baudet D."/>
            <person name="Noel J."/>
            <person name="Ndikumana S."/>
            <person name="Charron P."/>
            <person name="St-Onge C."/>
            <person name="Giorgi J."/>
            <person name="Grigoriev I.V."/>
            <person name="Roux C."/>
            <person name="Martin F.M."/>
            <person name="Corradi N."/>
        </authorList>
    </citation>
    <scope>NUCLEOTIDE SEQUENCE [LARGE SCALE GENOMIC DNA]</scope>
    <source>
        <strain evidence="1 2">A1</strain>
    </source>
</reference>
<name>A0A2N0QL95_9GLOM</name>
<dbReference type="Proteomes" id="UP000232688">
    <property type="component" value="Unassembled WGS sequence"/>
</dbReference>
<dbReference type="AlphaFoldDB" id="A0A2N0QL95"/>
<dbReference type="SUPFAM" id="SSF51658">
    <property type="entry name" value="Xylose isomerase-like"/>
    <property type="match status" value="1"/>
</dbReference>
<evidence type="ECO:0000313" key="1">
    <source>
        <dbReference type="EMBL" id="PKC51829.1"/>
    </source>
</evidence>
<sequence>DLPGSEIQIENSVNAVKVFGEAGIKIVRQRFKGDVFPGRSQSYKSIQRGGAVGRGESLGLLKEKSDTPTMEELEVWWSQFQKAYRPIVLTGLENDVKVAMHPSDTPHPDSPFGGIGLNRILDDFPQKNVGFVYCIGTRAEAGGSSLVIDEINHFG</sequence>
<organism evidence="1 2">
    <name type="scientific">Rhizophagus irregularis</name>
    <dbReference type="NCBI Taxonomy" id="588596"/>
    <lineage>
        <taxon>Eukaryota</taxon>
        <taxon>Fungi</taxon>
        <taxon>Fungi incertae sedis</taxon>
        <taxon>Mucoromycota</taxon>
        <taxon>Glomeromycotina</taxon>
        <taxon>Glomeromycetes</taxon>
        <taxon>Glomerales</taxon>
        <taxon>Glomeraceae</taxon>
        <taxon>Rhizophagus</taxon>
    </lineage>
</organism>
<dbReference type="InterPro" id="IPR036237">
    <property type="entry name" value="Xyl_isomerase-like_sf"/>
</dbReference>
<feature type="non-terminal residue" evidence="1">
    <location>
        <position position="1"/>
    </location>
</feature>
<comment type="caution">
    <text evidence="1">The sequence shown here is derived from an EMBL/GenBank/DDBJ whole genome shotgun (WGS) entry which is preliminary data.</text>
</comment>
<feature type="non-terminal residue" evidence="1">
    <location>
        <position position="155"/>
    </location>
</feature>
<dbReference type="Gene3D" id="3.20.20.150">
    <property type="entry name" value="Divalent-metal-dependent TIM barrel enzymes"/>
    <property type="match status" value="1"/>
</dbReference>
<dbReference type="EMBL" id="LLXH01006921">
    <property type="protein sequence ID" value="PKC51829.1"/>
    <property type="molecule type" value="Genomic_DNA"/>
</dbReference>
<evidence type="ECO:0008006" key="3">
    <source>
        <dbReference type="Google" id="ProtNLM"/>
    </source>
</evidence>
<proteinExistence type="predicted"/>
<evidence type="ECO:0000313" key="2">
    <source>
        <dbReference type="Proteomes" id="UP000232688"/>
    </source>
</evidence>